<sequence>MTAASNQIKSTAWDKKQEYPLTAESLKMLLEQRIPLIRLKDFASAQECEMLYATQQLGNIS</sequence>
<dbReference type="EMBL" id="JACJSI010000168">
    <property type="protein sequence ID" value="MBD2534497.1"/>
    <property type="molecule type" value="Genomic_DNA"/>
</dbReference>
<evidence type="ECO:0000313" key="1">
    <source>
        <dbReference type="EMBL" id="MBD2534497.1"/>
    </source>
</evidence>
<comment type="caution">
    <text evidence="1">The sequence shown here is derived from an EMBL/GenBank/DDBJ whole genome shotgun (WGS) entry which is preliminary data.</text>
</comment>
<keyword evidence="2" id="KW-1185">Reference proteome</keyword>
<protein>
    <submittedName>
        <fullName evidence="1">Uncharacterized protein</fullName>
    </submittedName>
</protein>
<gene>
    <name evidence="1" type="ORF">H6G97_35430</name>
</gene>
<dbReference type="RefSeq" id="WP_190945053.1">
    <property type="nucleotide sequence ID" value="NZ_JACJSI010000168.1"/>
</dbReference>
<organism evidence="1 2">
    <name type="scientific">Nostoc flagelliforme FACHB-838</name>
    <dbReference type="NCBI Taxonomy" id="2692904"/>
    <lineage>
        <taxon>Bacteria</taxon>
        <taxon>Bacillati</taxon>
        <taxon>Cyanobacteriota</taxon>
        <taxon>Cyanophyceae</taxon>
        <taxon>Nostocales</taxon>
        <taxon>Nostocaceae</taxon>
        <taxon>Nostoc</taxon>
    </lineage>
</organism>
<evidence type="ECO:0000313" key="2">
    <source>
        <dbReference type="Proteomes" id="UP000623440"/>
    </source>
</evidence>
<reference evidence="1 2" key="1">
    <citation type="journal article" date="2020" name="ISME J.">
        <title>Comparative genomics reveals insights into cyanobacterial evolution and habitat adaptation.</title>
        <authorList>
            <person name="Chen M.Y."/>
            <person name="Teng W.K."/>
            <person name="Zhao L."/>
            <person name="Hu C.X."/>
            <person name="Zhou Y.K."/>
            <person name="Han B.P."/>
            <person name="Song L.R."/>
            <person name="Shu W.S."/>
        </authorList>
    </citation>
    <scope>NUCLEOTIDE SEQUENCE [LARGE SCALE GENOMIC DNA]</scope>
    <source>
        <strain evidence="1 2">FACHB-838</strain>
    </source>
</reference>
<accession>A0ABR8DYE2</accession>
<proteinExistence type="predicted"/>
<name>A0ABR8DYE2_9NOSO</name>
<dbReference type="Proteomes" id="UP000623440">
    <property type="component" value="Unassembled WGS sequence"/>
</dbReference>